<organism evidence="1">
    <name type="scientific">marine metagenome</name>
    <dbReference type="NCBI Taxonomy" id="408172"/>
    <lineage>
        <taxon>unclassified sequences</taxon>
        <taxon>metagenomes</taxon>
        <taxon>ecological metagenomes</taxon>
    </lineage>
</organism>
<proteinExistence type="predicted"/>
<name>A0A381PS94_9ZZZZ</name>
<reference evidence="1" key="1">
    <citation type="submission" date="2018-05" db="EMBL/GenBank/DDBJ databases">
        <authorList>
            <person name="Lanie J.A."/>
            <person name="Ng W.-L."/>
            <person name="Kazmierczak K.M."/>
            <person name="Andrzejewski T.M."/>
            <person name="Davidsen T.M."/>
            <person name="Wayne K.J."/>
            <person name="Tettelin H."/>
            <person name="Glass J.I."/>
            <person name="Rusch D."/>
            <person name="Podicherti R."/>
            <person name="Tsui H.-C.T."/>
            <person name="Winkler M.E."/>
        </authorList>
    </citation>
    <scope>NUCLEOTIDE SEQUENCE</scope>
</reference>
<dbReference type="EMBL" id="UINC01001075">
    <property type="protein sequence ID" value="SUZ69916.1"/>
    <property type="molecule type" value="Genomic_DNA"/>
</dbReference>
<dbReference type="AlphaFoldDB" id="A0A381PS94"/>
<gene>
    <name evidence="1" type="ORF">METZ01_LOCUS22770</name>
</gene>
<accession>A0A381PS94</accession>
<dbReference type="SUPFAM" id="SSF56801">
    <property type="entry name" value="Acetyl-CoA synthetase-like"/>
    <property type="match status" value="1"/>
</dbReference>
<evidence type="ECO:0000313" key="1">
    <source>
        <dbReference type="EMBL" id="SUZ69916.1"/>
    </source>
</evidence>
<sequence length="308" mass="34985">MAKQTNKDLLYKAQTIGNIEPIEYMIPYPSTQALIEGQIIKFRDQIIYKDHNITNMGFYRLIQQTAHWLSEQGIRPKDNVIIEQLKFPQTELILFGLWHIGARGTILENTNIKIDKNLSIKTLNKENDLLDKISSYPSDFIPEYKALLGETAVNIVSQNRIIFLSHYGLLVNANSLQKALELKPGSSFYSDLSPASGSWVVIKAILPIYSGCIYTKVDPSIIITFNAIDKSAGFQLRDDWENLDKYKDHHIGVCTENSAAFCIGKEPIHLTDFKIVGKKLLVKGHSVMNGYLDQDKMIFKNDYLIISK</sequence>
<evidence type="ECO:0008006" key="2">
    <source>
        <dbReference type="Google" id="ProtNLM"/>
    </source>
</evidence>
<protein>
    <recommendedName>
        <fullName evidence="2">AMP-dependent synthetase/ligase domain-containing protein</fullName>
    </recommendedName>
</protein>